<organism evidence="2 3">
    <name type="scientific">Burkholderia vietnamiensis (strain G4 / LMG 22486)</name>
    <name type="common">Burkholderia cepacia (strain R1808)</name>
    <dbReference type="NCBI Taxonomy" id="269482"/>
    <lineage>
        <taxon>Bacteria</taxon>
        <taxon>Pseudomonadati</taxon>
        <taxon>Pseudomonadota</taxon>
        <taxon>Betaproteobacteria</taxon>
        <taxon>Burkholderiales</taxon>
        <taxon>Burkholderiaceae</taxon>
        <taxon>Burkholderia</taxon>
        <taxon>Burkholderia cepacia complex</taxon>
    </lineage>
</organism>
<accession>A4JM36</accession>
<dbReference type="EMBL" id="CP000615">
    <property type="protein sequence ID" value="ABO57339.1"/>
    <property type="molecule type" value="Genomic_DNA"/>
</dbReference>
<sequence length="127" mass="14392">MRWWVHTVAGLYDPNNVDLKTAIVEQLLRAGRSVAGAVVQPGCPLGHDRHPRHHGQTSEGLEGARTELGMPIYQKRKSRPTGSAFSRRIAVDCHREPNLQTYSQFPIKLKRNVSRWTTCAQQHNVCR</sequence>
<dbReference type="AlphaFoldDB" id="A4JM36"/>
<proteinExistence type="predicted"/>
<evidence type="ECO:0000313" key="2">
    <source>
        <dbReference type="EMBL" id="ABO57339.1"/>
    </source>
</evidence>
<dbReference type="Proteomes" id="UP000002287">
    <property type="component" value="Chromosome 2"/>
</dbReference>
<dbReference type="HOGENOM" id="CLU_1966468_0_0_4"/>
<evidence type="ECO:0000256" key="1">
    <source>
        <dbReference type="SAM" id="MobiDB-lite"/>
    </source>
</evidence>
<gene>
    <name evidence="2" type="ordered locus">Bcep1808_4372</name>
</gene>
<protein>
    <submittedName>
        <fullName evidence="2">Uncharacterized protein</fullName>
    </submittedName>
</protein>
<name>A4JM36_BURVG</name>
<evidence type="ECO:0000313" key="3">
    <source>
        <dbReference type="Proteomes" id="UP000002287"/>
    </source>
</evidence>
<reference evidence="3" key="1">
    <citation type="submission" date="2007-03" db="EMBL/GenBank/DDBJ databases">
        <title>Complete sequence of chromosome 2 of Burkholderia vietnamiensis G4.</title>
        <authorList>
            <consortium name="US DOE Joint Genome Institute"/>
            <person name="Copeland A."/>
            <person name="Lucas S."/>
            <person name="Lapidus A."/>
            <person name="Barry K."/>
            <person name="Detter J.C."/>
            <person name="Glavina del Rio T."/>
            <person name="Hammon N."/>
            <person name="Israni S."/>
            <person name="Dalin E."/>
            <person name="Tice H."/>
            <person name="Pitluck S."/>
            <person name="Chain P."/>
            <person name="Malfatti S."/>
            <person name="Shin M."/>
            <person name="Vergez L."/>
            <person name="Schmutz J."/>
            <person name="Larimer F."/>
            <person name="Land M."/>
            <person name="Hauser L."/>
            <person name="Kyrpides N."/>
            <person name="Tiedje J."/>
            <person name="Richardson P."/>
        </authorList>
    </citation>
    <scope>NUCLEOTIDE SEQUENCE [LARGE SCALE GENOMIC DNA]</scope>
    <source>
        <strain evidence="3">G4 / LMG 22486</strain>
    </source>
</reference>
<feature type="region of interest" description="Disordered" evidence="1">
    <location>
        <begin position="43"/>
        <end position="62"/>
    </location>
</feature>
<dbReference type="KEGG" id="bvi:Bcep1808_4372"/>